<organism evidence="3 4">
    <name type="scientific">Sesamum alatum</name>
    <dbReference type="NCBI Taxonomy" id="300844"/>
    <lineage>
        <taxon>Eukaryota</taxon>
        <taxon>Viridiplantae</taxon>
        <taxon>Streptophyta</taxon>
        <taxon>Embryophyta</taxon>
        <taxon>Tracheophyta</taxon>
        <taxon>Spermatophyta</taxon>
        <taxon>Magnoliopsida</taxon>
        <taxon>eudicotyledons</taxon>
        <taxon>Gunneridae</taxon>
        <taxon>Pentapetalae</taxon>
        <taxon>asterids</taxon>
        <taxon>lamiids</taxon>
        <taxon>Lamiales</taxon>
        <taxon>Pedaliaceae</taxon>
        <taxon>Sesamum</taxon>
    </lineage>
</organism>
<keyword evidence="2" id="KW-0812">Transmembrane</keyword>
<sequence length="649" mass="73214">MTSAFSWIKVDETAKAALARILTQRPSVVLPPPLHRLALRVGNVVEIVGPSPSAKTLILIQTAIKCILPKEWRGVQYGGLERPVLFVDLDCRFEVLSLSRALERRITGANRVRSGARGNENEYDKELFVACMRRFLYTRCYNSFEFLATLKTLPHWLQKEKEKQGSAAYMLMIDSIGASYWMDRALPSSSTRSDNRKSLSLQTVAESIVQEIQKLLLVHPMLVLAAKSAAFGDKQSTTDVIRNSGKRFDEKVLDPGGPQKPSYRDYLPSVWQSFVSHRILLRASDGESKHQNHPSFMTEWLLPPLKFSDKFLINDDGLLLDKAAPILAGLKQPIVVSFGLWFYCFLLDEIGYPTLKIFMHGVATEYYGPRKADLLVRFLTKFVAPDVSILNSDSAIRDFVEAAGTNFPIFIGFGLNESMISDLAVKYKKKAWFSVAKDFSDDIMSLYDFDKVPALVAINPAYNEQSIFYGPYEEKFLEDYIKQSLLPLVLPINQESLKALKDDKRKVVLTILEDEVHEKSNELVKVLKAAASANRDLVFGYVGFKQWEDFVESFEVDKKTPLPKMVVWDGDEEYYTVIGSESMNETDIGTQIGVKIVLIFIFVILVMVLIISMTKEEPLTVGTREQVDEGSSTSQPESAELLRSALKED</sequence>
<dbReference type="PANTHER" id="PTHR46644:SF2">
    <property type="entry name" value="DNA REPAIR PROTEIN XRCC2"/>
    <property type="match status" value="1"/>
</dbReference>
<dbReference type="GO" id="GO:0005657">
    <property type="term" value="C:replication fork"/>
    <property type="evidence" value="ECO:0007669"/>
    <property type="project" value="InterPro"/>
</dbReference>
<gene>
    <name evidence="3" type="ORF">Salat_2743900</name>
</gene>
<dbReference type="EMBL" id="JACGWO010000012">
    <property type="protein sequence ID" value="KAK4413313.1"/>
    <property type="molecule type" value="Genomic_DNA"/>
</dbReference>
<dbReference type="Proteomes" id="UP001293254">
    <property type="component" value="Unassembled WGS sequence"/>
</dbReference>
<keyword evidence="2" id="KW-1133">Transmembrane helix</keyword>
<evidence type="ECO:0000256" key="2">
    <source>
        <dbReference type="SAM" id="Phobius"/>
    </source>
</evidence>
<protein>
    <submittedName>
        <fullName evidence="3">Protein disulfide-isomerase 5-2</fullName>
    </submittedName>
</protein>
<accession>A0AAE2C8W3</accession>
<feature type="transmembrane region" description="Helical" evidence="2">
    <location>
        <begin position="592"/>
        <end position="611"/>
    </location>
</feature>
<dbReference type="GO" id="GO:0000724">
    <property type="term" value="P:double-strand break repair via homologous recombination"/>
    <property type="evidence" value="ECO:0007669"/>
    <property type="project" value="InterPro"/>
</dbReference>
<dbReference type="AlphaFoldDB" id="A0AAE2C8W3"/>
<dbReference type="Gene3D" id="3.40.30.10">
    <property type="entry name" value="Glutaredoxin"/>
    <property type="match status" value="1"/>
</dbReference>
<keyword evidence="2" id="KW-0472">Membrane</keyword>
<proteinExistence type="predicted"/>
<keyword evidence="4" id="KW-1185">Reference proteome</keyword>
<dbReference type="GO" id="GO:0033063">
    <property type="term" value="C:Rad51B-Rad51C-Rad51D-XRCC2 complex"/>
    <property type="evidence" value="ECO:0007669"/>
    <property type="project" value="InterPro"/>
</dbReference>
<feature type="region of interest" description="Disordered" evidence="1">
    <location>
        <begin position="621"/>
        <end position="649"/>
    </location>
</feature>
<evidence type="ECO:0000256" key="1">
    <source>
        <dbReference type="SAM" id="MobiDB-lite"/>
    </source>
</evidence>
<reference evidence="3" key="1">
    <citation type="submission" date="2020-06" db="EMBL/GenBank/DDBJ databases">
        <authorList>
            <person name="Li T."/>
            <person name="Hu X."/>
            <person name="Zhang T."/>
            <person name="Song X."/>
            <person name="Zhang H."/>
            <person name="Dai N."/>
            <person name="Sheng W."/>
            <person name="Hou X."/>
            <person name="Wei L."/>
        </authorList>
    </citation>
    <scope>NUCLEOTIDE SEQUENCE</scope>
    <source>
        <strain evidence="3">3651</strain>
        <tissue evidence="3">Leaf</tissue>
    </source>
</reference>
<evidence type="ECO:0000313" key="4">
    <source>
        <dbReference type="Proteomes" id="UP001293254"/>
    </source>
</evidence>
<reference evidence="3" key="2">
    <citation type="journal article" date="2024" name="Plant">
        <title>Genomic evolution and insights into agronomic trait innovations of Sesamum species.</title>
        <authorList>
            <person name="Miao H."/>
            <person name="Wang L."/>
            <person name="Qu L."/>
            <person name="Liu H."/>
            <person name="Sun Y."/>
            <person name="Le M."/>
            <person name="Wang Q."/>
            <person name="Wei S."/>
            <person name="Zheng Y."/>
            <person name="Lin W."/>
            <person name="Duan Y."/>
            <person name="Cao H."/>
            <person name="Xiong S."/>
            <person name="Wang X."/>
            <person name="Wei L."/>
            <person name="Li C."/>
            <person name="Ma Q."/>
            <person name="Ju M."/>
            <person name="Zhao R."/>
            <person name="Li G."/>
            <person name="Mu C."/>
            <person name="Tian Q."/>
            <person name="Mei H."/>
            <person name="Zhang T."/>
            <person name="Gao T."/>
            <person name="Zhang H."/>
        </authorList>
    </citation>
    <scope>NUCLEOTIDE SEQUENCE</scope>
    <source>
        <strain evidence="3">3651</strain>
    </source>
</reference>
<dbReference type="SUPFAM" id="SSF52540">
    <property type="entry name" value="P-loop containing nucleoside triphosphate hydrolases"/>
    <property type="match status" value="1"/>
</dbReference>
<evidence type="ECO:0000313" key="3">
    <source>
        <dbReference type="EMBL" id="KAK4413313.1"/>
    </source>
</evidence>
<name>A0AAE2C8W3_9LAMI</name>
<dbReference type="PANTHER" id="PTHR46644">
    <property type="entry name" value="DNA REPAIR PROTEIN XRCC2"/>
    <property type="match status" value="1"/>
</dbReference>
<comment type="caution">
    <text evidence="3">The sequence shown here is derived from an EMBL/GenBank/DDBJ whole genome shotgun (WGS) entry which is preliminary data.</text>
</comment>
<dbReference type="CDD" id="cd19490">
    <property type="entry name" value="XRCC2"/>
    <property type="match status" value="1"/>
</dbReference>
<dbReference type="Pfam" id="PF13848">
    <property type="entry name" value="Thioredoxin_6"/>
    <property type="match status" value="1"/>
</dbReference>
<dbReference type="InterPro" id="IPR030547">
    <property type="entry name" value="XRCC2"/>
</dbReference>
<dbReference type="Gene3D" id="3.40.50.300">
    <property type="entry name" value="P-loop containing nucleotide triphosphate hydrolases"/>
    <property type="match status" value="1"/>
</dbReference>
<dbReference type="InterPro" id="IPR027417">
    <property type="entry name" value="P-loop_NTPase"/>
</dbReference>